<dbReference type="InterPro" id="IPR036277">
    <property type="entry name" value="SMC_hinge_sf"/>
</dbReference>
<dbReference type="GO" id="GO:0005737">
    <property type="term" value="C:cytoplasm"/>
    <property type="evidence" value="ECO:0007669"/>
    <property type="project" value="UniProtKB-SubCell"/>
</dbReference>
<dbReference type="EMBL" id="DXEM01000031">
    <property type="protein sequence ID" value="HIX68391.1"/>
    <property type="molecule type" value="Genomic_DNA"/>
</dbReference>
<comment type="subcellular location">
    <subcellularLocation>
        <location evidence="1 7">Cytoplasm</location>
    </subcellularLocation>
</comment>
<evidence type="ECO:0000256" key="3">
    <source>
        <dbReference type="ARBA" id="ARBA00022741"/>
    </source>
</evidence>
<keyword evidence="4 7" id="KW-0067">ATP-binding</keyword>
<dbReference type="Proteomes" id="UP000886721">
    <property type="component" value="Unassembled WGS sequence"/>
</dbReference>
<evidence type="ECO:0000259" key="9">
    <source>
        <dbReference type="SMART" id="SM00968"/>
    </source>
</evidence>
<evidence type="ECO:0000256" key="6">
    <source>
        <dbReference type="ARBA" id="ARBA00023125"/>
    </source>
</evidence>
<keyword evidence="2 7" id="KW-0963">Cytoplasm</keyword>
<feature type="coiled-coil region" evidence="7">
    <location>
        <begin position="234"/>
        <end position="499"/>
    </location>
</feature>
<evidence type="ECO:0000256" key="1">
    <source>
        <dbReference type="ARBA" id="ARBA00004496"/>
    </source>
</evidence>
<evidence type="ECO:0000256" key="5">
    <source>
        <dbReference type="ARBA" id="ARBA00023054"/>
    </source>
</evidence>
<dbReference type="GO" id="GO:0016887">
    <property type="term" value="F:ATP hydrolysis activity"/>
    <property type="evidence" value="ECO:0007669"/>
    <property type="project" value="InterPro"/>
</dbReference>
<dbReference type="FunFam" id="3.40.50.300:FF:000901">
    <property type="entry name" value="Chromosome partition protein Smc"/>
    <property type="match status" value="1"/>
</dbReference>
<feature type="coiled-coil region" evidence="7">
    <location>
        <begin position="671"/>
        <end position="807"/>
    </location>
</feature>
<feature type="binding site" evidence="7">
    <location>
        <begin position="32"/>
        <end position="39"/>
    </location>
    <ligand>
        <name>ATP</name>
        <dbReference type="ChEBI" id="CHEBI:30616"/>
    </ligand>
</feature>
<comment type="domain">
    <text evidence="7">Contains large globular domains required for ATP hydrolysis at each terminus and a third globular domain forming a flexible hinge near the middle of the molecule. These domains are separated by coiled-coil structures.</text>
</comment>
<evidence type="ECO:0000256" key="2">
    <source>
        <dbReference type="ARBA" id="ARBA00022490"/>
    </source>
</evidence>
<dbReference type="GO" id="GO:0007062">
    <property type="term" value="P:sister chromatid cohesion"/>
    <property type="evidence" value="ECO:0007669"/>
    <property type="project" value="InterPro"/>
</dbReference>
<evidence type="ECO:0000256" key="4">
    <source>
        <dbReference type="ARBA" id="ARBA00022840"/>
    </source>
</evidence>
<dbReference type="Gene3D" id="3.30.70.1620">
    <property type="match status" value="1"/>
</dbReference>
<keyword evidence="6 7" id="KW-0238">DNA-binding</keyword>
<feature type="region of interest" description="Disordered" evidence="8">
    <location>
        <begin position="877"/>
        <end position="901"/>
    </location>
</feature>
<comment type="subunit">
    <text evidence="7">Homodimer.</text>
</comment>
<dbReference type="SUPFAM" id="SSF75553">
    <property type="entry name" value="Smc hinge domain"/>
    <property type="match status" value="1"/>
</dbReference>
<dbReference type="FunFam" id="3.40.50.300:FF:000984">
    <property type="entry name" value="Chromosome partition protein Smc"/>
    <property type="match status" value="1"/>
</dbReference>
<protein>
    <recommendedName>
        <fullName evidence="7">Chromosome partition protein Smc</fullName>
    </recommendedName>
</protein>
<dbReference type="InterPro" id="IPR024704">
    <property type="entry name" value="SMC"/>
</dbReference>
<dbReference type="InterPro" id="IPR027417">
    <property type="entry name" value="P-loop_NTPase"/>
</dbReference>
<sequence>MYLKSIEVNGFKSFAHKTVFKFEHGITGIVGPNGSGKSNVADAVRWVLGEQSAKQLRGAKMEDVIFSGTQLRRPMGSAYVAITMDNGDKSLPVPFEEVTVARRVYRSGESEYLMNGSACRRKDIVELFFDTGVGKEGYSIIGQGQIDQILSGKPEDRRELFDEAAGIVKYKKNKIETQKSLDREKENLNRVNDILSELERQIGPLKRQAKKAREYLLYRDRLKDRDSRLFLMENRRMTEELETLDQKIRIAEQDLEETNGKMESAKERYAKEEERLNSLKADIARITQEISDEKVLKQRFEGEIKVLKEQIRTEKIREDHFKANQQRMEQEMEEKDREAKQFRQEADDISAEYQQAGKERVEKESKLAFFQKEIQDLTEELSLLEGRVQDHNDSQMKMAGRLERFQTVKEQLQVRIQNLEEQKAHLEIDWKTAGENCREVMAHLEELDRKEEDLKSRIAAKQKEEMEQEAENAKALSELSKQKEKYHRVRSNYEALRNMAERYEGYGFGIKKIMERKKMTPGVFGTVSDLIKVEKKYEAAIETALGGSIQNVVTDTQDTAKELIGYLRANRFGRVTFLPLNAVKGKPFQRPEAQKEKGVIGVASQLVSFDPQYRDLADSLLGQILVVRTIDEGIAIANKYHHSLRIVTMEGDSLNRGGSMSGGAFKSKSNLLGRNRELKELKNLLAKLTEKIKTEEDKQNENALKLKKSREASVQAKQSLQELILERNTQEMALSAAEAKRKDLQDRLTGLESQMKQLGAQKEATTNDASDLLNQKSDLEIASRKDEENILRITERLEKTRETAEEQAKIIGEIHLKTNQLKQRLEFAQSNCDRVGYELEKLRSDLRENQEEHQKIEETSVSLEEKIEKLQEKMKNRQLETEKKESELQKMQEMEKKNMESYKDTMKEREEMLEQSNRMDKELFRLNGTREKCREEQQELMNYMWENYEITYHQLQNSFEEEPGQSLSKIKEEISEIKKEIRALGPVNVHAAEEYQEVSERYEFLTNQREDVVTAQERLNDLLKELEESMLLQFHEKFKDIQKMFQKVFVELFGGGTAKLELTDDDVLESGIRIIAQPPGKKLQNMMQLSGGEKALTAIALLFAIQNLKPSPFCLLDEIEAALDDSNVKRFAEYLWKLSKDTQFIVITHRRGTMMAADVLYGVTMQEKGVSTQVSVNLIENDLDE</sequence>
<proteinExistence type="inferred from homology"/>
<feature type="coiled-coil region" evidence="7">
    <location>
        <begin position="167"/>
        <end position="201"/>
    </location>
</feature>
<dbReference type="PIRSF" id="PIRSF005719">
    <property type="entry name" value="SMC"/>
    <property type="match status" value="1"/>
</dbReference>
<dbReference type="GO" id="GO:0030261">
    <property type="term" value="P:chromosome condensation"/>
    <property type="evidence" value="ECO:0007669"/>
    <property type="project" value="InterPro"/>
</dbReference>
<evidence type="ECO:0000313" key="11">
    <source>
        <dbReference type="Proteomes" id="UP000886721"/>
    </source>
</evidence>
<accession>A0A9D1WWP3</accession>
<dbReference type="HAMAP" id="MF_01894">
    <property type="entry name" value="Smc_prok"/>
    <property type="match status" value="1"/>
</dbReference>
<dbReference type="GO" id="GO:0006260">
    <property type="term" value="P:DNA replication"/>
    <property type="evidence" value="ECO:0007669"/>
    <property type="project" value="UniProtKB-UniRule"/>
</dbReference>
<name>A0A9D1WWP3_9FIRM</name>
<reference evidence="10" key="2">
    <citation type="submission" date="2021-04" db="EMBL/GenBank/DDBJ databases">
        <authorList>
            <person name="Gilroy R."/>
        </authorList>
    </citation>
    <scope>NUCLEOTIDE SEQUENCE</scope>
    <source>
        <strain evidence="10">CHK191-13928</strain>
    </source>
</reference>
<dbReference type="GO" id="GO:0005694">
    <property type="term" value="C:chromosome"/>
    <property type="evidence" value="ECO:0007669"/>
    <property type="project" value="InterPro"/>
</dbReference>
<feature type="coiled-coil region" evidence="7">
    <location>
        <begin position="988"/>
        <end position="1032"/>
    </location>
</feature>
<organism evidence="10 11">
    <name type="scientific">Candidatus Anaerostipes excrementavium</name>
    <dbReference type="NCBI Taxonomy" id="2838463"/>
    <lineage>
        <taxon>Bacteria</taxon>
        <taxon>Bacillati</taxon>
        <taxon>Bacillota</taxon>
        <taxon>Clostridia</taxon>
        <taxon>Lachnospirales</taxon>
        <taxon>Lachnospiraceae</taxon>
        <taxon>Anaerostipes</taxon>
    </lineage>
</organism>
<keyword evidence="5 7" id="KW-0175">Coiled coil</keyword>
<dbReference type="PANTHER" id="PTHR43977">
    <property type="entry name" value="STRUCTURAL MAINTENANCE OF CHROMOSOMES PROTEIN 3"/>
    <property type="match status" value="1"/>
</dbReference>
<dbReference type="InterPro" id="IPR011890">
    <property type="entry name" value="SMC_prok"/>
</dbReference>
<reference evidence="10" key="1">
    <citation type="journal article" date="2021" name="PeerJ">
        <title>Extensive microbial diversity within the chicken gut microbiome revealed by metagenomics and culture.</title>
        <authorList>
            <person name="Gilroy R."/>
            <person name="Ravi A."/>
            <person name="Getino M."/>
            <person name="Pursley I."/>
            <person name="Horton D.L."/>
            <person name="Alikhan N.F."/>
            <person name="Baker D."/>
            <person name="Gharbi K."/>
            <person name="Hall N."/>
            <person name="Watson M."/>
            <person name="Adriaenssens E.M."/>
            <person name="Foster-Nyarko E."/>
            <person name="Jarju S."/>
            <person name="Secka A."/>
            <person name="Antonio M."/>
            <person name="Oren A."/>
            <person name="Chaudhuri R.R."/>
            <person name="La Ragione R."/>
            <person name="Hildebrand F."/>
            <person name="Pallen M.J."/>
        </authorList>
    </citation>
    <scope>NUCLEOTIDE SEQUENCE</scope>
    <source>
        <strain evidence="10">CHK191-13928</strain>
    </source>
</reference>
<dbReference type="SMART" id="SM00968">
    <property type="entry name" value="SMC_hinge"/>
    <property type="match status" value="1"/>
</dbReference>
<comment type="caution">
    <text evidence="10">The sequence shown here is derived from an EMBL/GenBank/DDBJ whole genome shotgun (WGS) entry which is preliminary data.</text>
</comment>
<dbReference type="NCBIfam" id="TIGR02168">
    <property type="entry name" value="SMC_prok_B"/>
    <property type="match status" value="1"/>
</dbReference>
<comment type="function">
    <text evidence="7">Required for chromosome condensation and partitioning.</text>
</comment>
<dbReference type="GO" id="GO:0007059">
    <property type="term" value="P:chromosome segregation"/>
    <property type="evidence" value="ECO:0007669"/>
    <property type="project" value="UniProtKB-UniRule"/>
</dbReference>
<dbReference type="AlphaFoldDB" id="A0A9D1WWP3"/>
<dbReference type="CDD" id="cd03278">
    <property type="entry name" value="ABC_SMC_barmotin"/>
    <property type="match status" value="1"/>
</dbReference>
<dbReference type="Pfam" id="PF06470">
    <property type="entry name" value="SMC_hinge"/>
    <property type="match status" value="1"/>
</dbReference>
<dbReference type="InterPro" id="IPR010935">
    <property type="entry name" value="SMC_hinge"/>
</dbReference>
<evidence type="ECO:0000256" key="7">
    <source>
        <dbReference type="HAMAP-Rule" id="MF_01894"/>
    </source>
</evidence>
<dbReference type="InterPro" id="IPR003395">
    <property type="entry name" value="RecF/RecN/SMC_N"/>
</dbReference>
<dbReference type="Gene3D" id="1.20.1060.20">
    <property type="match status" value="1"/>
</dbReference>
<dbReference type="Gene3D" id="6.10.140.1720">
    <property type="match status" value="1"/>
</dbReference>
<comment type="similarity">
    <text evidence="7">Belongs to the SMC family.</text>
</comment>
<gene>
    <name evidence="7 10" type="primary">smc</name>
    <name evidence="10" type="ORF">H9735_09795</name>
</gene>
<dbReference type="GO" id="GO:0005524">
    <property type="term" value="F:ATP binding"/>
    <property type="evidence" value="ECO:0007669"/>
    <property type="project" value="UniProtKB-UniRule"/>
</dbReference>
<dbReference type="Gene3D" id="3.40.50.300">
    <property type="entry name" value="P-loop containing nucleotide triphosphate hydrolases"/>
    <property type="match status" value="2"/>
</dbReference>
<evidence type="ECO:0000256" key="8">
    <source>
        <dbReference type="SAM" id="MobiDB-lite"/>
    </source>
</evidence>
<feature type="domain" description="SMC hinge" evidence="9">
    <location>
        <begin position="521"/>
        <end position="637"/>
    </location>
</feature>
<dbReference type="GO" id="GO:0003677">
    <property type="term" value="F:DNA binding"/>
    <property type="evidence" value="ECO:0007669"/>
    <property type="project" value="UniProtKB-UniRule"/>
</dbReference>
<dbReference type="SUPFAM" id="SSF52540">
    <property type="entry name" value="P-loop containing nucleoside triphosphate hydrolases"/>
    <property type="match status" value="1"/>
</dbReference>
<dbReference type="Pfam" id="PF02463">
    <property type="entry name" value="SMC_N"/>
    <property type="match status" value="1"/>
</dbReference>
<keyword evidence="3 7" id="KW-0547">Nucleotide-binding</keyword>
<evidence type="ECO:0000313" key="10">
    <source>
        <dbReference type="EMBL" id="HIX68391.1"/>
    </source>
</evidence>